<evidence type="ECO:0000259" key="6">
    <source>
        <dbReference type="PROSITE" id="PS50045"/>
    </source>
</evidence>
<dbReference type="GO" id="GO:0006355">
    <property type="term" value="P:regulation of DNA-templated transcription"/>
    <property type="evidence" value="ECO:0007669"/>
    <property type="project" value="InterPro"/>
</dbReference>
<gene>
    <name evidence="7" type="ORF">ENS06_04010</name>
</gene>
<dbReference type="Pfam" id="PF25601">
    <property type="entry name" value="AAA_lid_14"/>
    <property type="match status" value="1"/>
</dbReference>
<comment type="caution">
    <text evidence="7">The sequence shown here is derived from an EMBL/GenBank/DDBJ whole genome shotgun (WGS) entry which is preliminary data.</text>
</comment>
<accession>A0A832A232</accession>
<dbReference type="SUPFAM" id="SSF46689">
    <property type="entry name" value="Homeodomain-like"/>
    <property type="match status" value="1"/>
</dbReference>
<dbReference type="InterPro" id="IPR003593">
    <property type="entry name" value="AAA+_ATPase"/>
</dbReference>
<keyword evidence="4" id="KW-0238">DNA-binding</keyword>
<dbReference type="InterPro" id="IPR002078">
    <property type="entry name" value="Sigma_54_int"/>
</dbReference>
<dbReference type="PANTHER" id="PTHR32071">
    <property type="entry name" value="TRANSCRIPTIONAL REGULATORY PROTEIN"/>
    <property type="match status" value="1"/>
</dbReference>
<evidence type="ECO:0000313" key="7">
    <source>
        <dbReference type="EMBL" id="HFK96476.1"/>
    </source>
</evidence>
<sequence>MIRAIERLSPVPIHGDVFLLAFPLPDLHRKAEERHRARPAGFWHRLPEKIPGPPDTGPSMDRRDWMTAEKIRGFFLIDSKLNVIHVSEALAQAFGLAVGIRAPRWSLEKLLKSLGCPFTVRDMAARLRRHAGKALRWNGRPYPESDPLAVVLEPVPLKDKVAFVGMVESGDADAPESLSASADHGVLQWVMDRLREGFFVVEARSKIIVYANDAFHRKRGLRPPIAVGMPCYQAVRGLERPCTAYGRPCPLETLGPEGRVAYCPNGDGHENGSARVRLSPLQDEGEEIYAVGLEWSGGEGMPLDPSVRESLGARLKDGGSEPVPSGPAPSYRRLREIVEEAARAVSLSAMVRVLTEALRRDLGLVEVVLVVPDAAGKGHLVVSEAHDSARRSLQHLRNVFSEGSLARPVFEAFHRAAQGRGEGAELDEMLRSWAAPLTILGAGTVGTAERASGYYLVLSAEAREPVHDVRSFLEALFALIAGPMKRLIVEETAVEGASFQEADLAGRDGIIGRSKEMRDVYELIDLVAASDATVLITGENGTGKELVAHAIHNRSHRKKGPFVVAHCSAYSPTLLESELFGHEKGAFTGAIRRKMGRIERAQGGTLFLDEIGDIAPATQVLLLRFLQDHRFERVGGESTLQADVRVLAATNRNLLEEVENGRFRDDLYYRLNVISIHLPPLRDRKEDIPLLCHYFLKKYSAKEGKPVTGFSSGALQALMDYDWPGNVRQLENAVSHAVILAQEEIIRRQHLPRFLFQAHEPAPAASLSENEKRLILQVLRQTQWNKHEAARKLQVSRSTLYSKIQRYGLHPEAGV</sequence>
<proteinExistence type="predicted"/>
<keyword evidence="5" id="KW-0804">Transcription</keyword>
<dbReference type="InterPro" id="IPR058031">
    <property type="entry name" value="AAA_lid_NorR"/>
</dbReference>
<dbReference type="InterPro" id="IPR025944">
    <property type="entry name" value="Sigma_54_int_dom_CS"/>
</dbReference>
<dbReference type="InterPro" id="IPR002197">
    <property type="entry name" value="HTH_Fis"/>
</dbReference>
<dbReference type="GO" id="GO:0043565">
    <property type="term" value="F:sequence-specific DNA binding"/>
    <property type="evidence" value="ECO:0007669"/>
    <property type="project" value="InterPro"/>
</dbReference>
<evidence type="ECO:0000256" key="3">
    <source>
        <dbReference type="ARBA" id="ARBA00023015"/>
    </source>
</evidence>
<dbReference type="Pfam" id="PF02954">
    <property type="entry name" value="HTH_8"/>
    <property type="match status" value="1"/>
</dbReference>
<protein>
    <submittedName>
        <fullName evidence="7">Sigma-54-dependent Fis family transcriptional regulator</fullName>
    </submittedName>
</protein>
<evidence type="ECO:0000256" key="2">
    <source>
        <dbReference type="ARBA" id="ARBA00022840"/>
    </source>
</evidence>
<evidence type="ECO:0000256" key="4">
    <source>
        <dbReference type="ARBA" id="ARBA00023125"/>
    </source>
</evidence>
<keyword evidence="2" id="KW-0067">ATP-binding</keyword>
<dbReference type="Gene3D" id="3.40.50.300">
    <property type="entry name" value="P-loop containing nucleotide triphosphate hydrolases"/>
    <property type="match status" value="1"/>
</dbReference>
<dbReference type="PROSITE" id="PS50045">
    <property type="entry name" value="SIGMA54_INTERACT_4"/>
    <property type="match status" value="1"/>
</dbReference>
<dbReference type="Pfam" id="PF00158">
    <property type="entry name" value="Sigma54_activat"/>
    <property type="match status" value="1"/>
</dbReference>
<dbReference type="PROSITE" id="PS00688">
    <property type="entry name" value="SIGMA54_INTERACT_3"/>
    <property type="match status" value="1"/>
</dbReference>
<dbReference type="PANTHER" id="PTHR32071:SF57">
    <property type="entry name" value="C4-DICARBOXYLATE TRANSPORT TRANSCRIPTIONAL REGULATORY PROTEIN DCTD"/>
    <property type="match status" value="1"/>
</dbReference>
<dbReference type="EMBL" id="DSTK01000013">
    <property type="protein sequence ID" value="HFK96476.1"/>
    <property type="molecule type" value="Genomic_DNA"/>
</dbReference>
<evidence type="ECO:0000256" key="5">
    <source>
        <dbReference type="ARBA" id="ARBA00023163"/>
    </source>
</evidence>
<evidence type="ECO:0000256" key="1">
    <source>
        <dbReference type="ARBA" id="ARBA00022741"/>
    </source>
</evidence>
<dbReference type="InterPro" id="IPR027417">
    <property type="entry name" value="P-loop_NTPase"/>
</dbReference>
<dbReference type="SUPFAM" id="SSF52540">
    <property type="entry name" value="P-loop containing nucleoside triphosphate hydrolases"/>
    <property type="match status" value="1"/>
</dbReference>
<dbReference type="AlphaFoldDB" id="A0A832A232"/>
<organism evidence="7">
    <name type="scientific">Desulfacinum infernum</name>
    <dbReference type="NCBI Taxonomy" id="35837"/>
    <lineage>
        <taxon>Bacteria</taxon>
        <taxon>Pseudomonadati</taxon>
        <taxon>Thermodesulfobacteriota</taxon>
        <taxon>Syntrophobacteria</taxon>
        <taxon>Syntrophobacterales</taxon>
        <taxon>Syntrophobacteraceae</taxon>
        <taxon>Desulfacinum</taxon>
    </lineage>
</organism>
<dbReference type="CDD" id="cd00009">
    <property type="entry name" value="AAA"/>
    <property type="match status" value="1"/>
</dbReference>
<keyword evidence="1" id="KW-0547">Nucleotide-binding</keyword>
<keyword evidence="3" id="KW-0805">Transcription regulation</keyword>
<dbReference type="InterPro" id="IPR025943">
    <property type="entry name" value="Sigma_54_int_dom_ATP-bd_2"/>
</dbReference>
<dbReference type="SMART" id="SM00382">
    <property type="entry name" value="AAA"/>
    <property type="match status" value="1"/>
</dbReference>
<dbReference type="Gene3D" id="1.10.8.60">
    <property type="match status" value="1"/>
</dbReference>
<dbReference type="FunFam" id="3.40.50.300:FF:000006">
    <property type="entry name" value="DNA-binding transcriptional regulator NtrC"/>
    <property type="match status" value="1"/>
</dbReference>
<feature type="domain" description="Sigma-54 factor interaction" evidence="6">
    <location>
        <begin position="510"/>
        <end position="739"/>
    </location>
</feature>
<dbReference type="InterPro" id="IPR009057">
    <property type="entry name" value="Homeodomain-like_sf"/>
</dbReference>
<dbReference type="GO" id="GO:0005524">
    <property type="term" value="F:ATP binding"/>
    <property type="evidence" value="ECO:0007669"/>
    <property type="project" value="UniProtKB-KW"/>
</dbReference>
<dbReference type="Gene3D" id="1.10.10.60">
    <property type="entry name" value="Homeodomain-like"/>
    <property type="match status" value="1"/>
</dbReference>
<dbReference type="PRINTS" id="PR01590">
    <property type="entry name" value="HTHFIS"/>
</dbReference>
<dbReference type="PROSITE" id="PS00676">
    <property type="entry name" value="SIGMA54_INTERACT_2"/>
    <property type="match status" value="1"/>
</dbReference>
<reference evidence="7" key="1">
    <citation type="journal article" date="2020" name="mSystems">
        <title>Genome- and Community-Level Interaction Insights into Carbon Utilization and Element Cycling Functions of Hydrothermarchaeota in Hydrothermal Sediment.</title>
        <authorList>
            <person name="Zhou Z."/>
            <person name="Liu Y."/>
            <person name="Xu W."/>
            <person name="Pan J."/>
            <person name="Luo Z.H."/>
            <person name="Li M."/>
        </authorList>
    </citation>
    <scope>NUCLEOTIDE SEQUENCE [LARGE SCALE GENOMIC DNA]</scope>
    <source>
        <strain evidence="7">SpSt-456</strain>
    </source>
</reference>
<name>A0A832A232_9BACT</name>